<evidence type="ECO:0000256" key="13">
    <source>
        <dbReference type="PIRSR" id="PIRSR006246-5"/>
    </source>
</evidence>
<proteinExistence type="inferred from homology"/>
<dbReference type="HAMAP" id="MF_00446">
    <property type="entry name" value="PanD"/>
    <property type="match status" value="1"/>
</dbReference>
<dbReference type="Proteomes" id="UP000610558">
    <property type="component" value="Unassembled WGS sequence"/>
</dbReference>
<evidence type="ECO:0000256" key="1">
    <source>
        <dbReference type="ARBA" id="ARBA00022490"/>
    </source>
</evidence>
<comment type="subunit">
    <text evidence="9">Heterooctamer of four alpha and four beta subunits.</text>
</comment>
<feature type="binding site" evidence="9 11">
    <location>
        <begin position="73"/>
        <end position="75"/>
    </location>
    <ligand>
        <name>substrate</name>
    </ligand>
</feature>
<accession>A0A927C4S7</accession>
<keyword evidence="8 9" id="KW-0670">Pyruvate</keyword>
<evidence type="ECO:0000256" key="8">
    <source>
        <dbReference type="ARBA" id="ARBA00023317"/>
    </source>
</evidence>
<comment type="subcellular location">
    <subcellularLocation>
        <location evidence="9">Cytoplasm</location>
    </subcellularLocation>
</comment>
<feature type="chain" id="PRO_5038194178" description="Aspartate 1-decarboxylase beta chain" evidence="9 13">
    <location>
        <begin position="1"/>
        <end position="24"/>
    </location>
</feature>
<evidence type="ECO:0000256" key="5">
    <source>
        <dbReference type="ARBA" id="ARBA00023145"/>
    </source>
</evidence>
<dbReference type="RefSeq" id="WP_190766426.1">
    <property type="nucleotide sequence ID" value="NZ_JACXLD010000009.1"/>
</dbReference>
<feature type="active site" description="Proton donor" evidence="9 10">
    <location>
        <position position="58"/>
    </location>
</feature>
<dbReference type="Pfam" id="PF02261">
    <property type="entry name" value="Asp_decarbox"/>
    <property type="match status" value="1"/>
</dbReference>
<comment type="pathway">
    <text evidence="9">Cofactor biosynthesis; (R)-pantothenate biosynthesis; beta-alanine from L-aspartate: step 1/1.</text>
</comment>
<evidence type="ECO:0000313" key="15">
    <source>
        <dbReference type="Proteomes" id="UP000610558"/>
    </source>
</evidence>
<evidence type="ECO:0000256" key="6">
    <source>
        <dbReference type="ARBA" id="ARBA00023239"/>
    </source>
</evidence>
<sequence length="126" mass="13776">MQSVMLKAKLHKARVTHAVLDYEGSCAIDGKLLDMSGIREFEQIQIYNVTNGKRFTTYAIRGEDNSGIISVNGAAAHKAGVDDVVIICAYASYTEAELINFKPRLIYMNPDNTVSHSSNAIPVQVA</sequence>
<gene>
    <name evidence="9" type="primary">panD</name>
    <name evidence="14" type="ORF">IB286_13415</name>
</gene>
<feature type="active site" description="Schiff-base intermediate with substrate; via pyruvic acid" evidence="9 10">
    <location>
        <position position="25"/>
    </location>
</feature>
<dbReference type="GO" id="GO:0005829">
    <property type="term" value="C:cytosol"/>
    <property type="evidence" value="ECO:0007669"/>
    <property type="project" value="TreeGrafter"/>
</dbReference>
<dbReference type="CDD" id="cd06919">
    <property type="entry name" value="Asp_decarbox"/>
    <property type="match status" value="1"/>
</dbReference>
<reference evidence="14" key="1">
    <citation type="submission" date="2020-09" db="EMBL/GenBank/DDBJ databases">
        <authorList>
            <person name="Yoon J.-W."/>
        </authorList>
    </citation>
    <scope>NUCLEOTIDE SEQUENCE</scope>
    <source>
        <strain evidence="14">KMU-158</strain>
    </source>
</reference>
<dbReference type="AlphaFoldDB" id="A0A927C4S7"/>
<dbReference type="PANTHER" id="PTHR21012:SF0">
    <property type="entry name" value="ASPARTATE 1-DECARBOXYLASE"/>
    <property type="match status" value="1"/>
</dbReference>
<protein>
    <recommendedName>
        <fullName evidence="9">Aspartate 1-decarboxylase</fullName>
        <ecNumber evidence="9">4.1.1.11</ecNumber>
    </recommendedName>
    <alternativeName>
        <fullName evidence="9">Aspartate alpha-decarboxylase</fullName>
    </alternativeName>
    <component>
        <recommendedName>
            <fullName evidence="9">Aspartate 1-decarboxylase beta chain</fullName>
        </recommendedName>
    </component>
    <component>
        <recommendedName>
            <fullName evidence="9">Aspartate 1-decarboxylase alpha chain</fullName>
        </recommendedName>
    </component>
</protein>
<comment type="similarity">
    <text evidence="9">Belongs to the PanD family.</text>
</comment>
<dbReference type="GO" id="GO:0004068">
    <property type="term" value="F:aspartate 1-decarboxylase activity"/>
    <property type="evidence" value="ECO:0007669"/>
    <property type="project" value="UniProtKB-UniRule"/>
</dbReference>
<organism evidence="14 15">
    <name type="scientific">Spongiibacter pelagi</name>
    <dbReference type="NCBI Taxonomy" id="2760804"/>
    <lineage>
        <taxon>Bacteria</taxon>
        <taxon>Pseudomonadati</taxon>
        <taxon>Pseudomonadota</taxon>
        <taxon>Gammaproteobacteria</taxon>
        <taxon>Cellvibrionales</taxon>
        <taxon>Spongiibacteraceae</taxon>
        <taxon>Spongiibacter</taxon>
    </lineage>
</organism>
<feature type="chain" id="PRO_5038194179" description="Aspartate 1-decarboxylase alpha chain" evidence="9 13">
    <location>
        <begin position="25"/>
        <end position="126"/>
    </location>
</feature>
<feature type="binding site" evidence="9 11">
    <location>
        <position position="57"/>
    </location>
    <ligand>
        <name>substrate</name>
    </ligand>
</feature>
<evidence type="ECO:0000256" key="10">
    <source>
        <dbReference type="PIRSR" id="PIRSR006246-1"/>
    </source>
</evidence>
<comment type="catalytic activity">
    <reaction evidence="9">
        <text>L-aspartate + H(+) = beta-alanine + CO2</text>
        <dbReference type="Rhea" id="RHEA:19497"/>
        <dbReference type="ChEBI" id="CHEBI:15378"/>
        <dbReference type="ChEBI" id="CHEBI:16526"/>
        <dbReference type="ChEBI" id="CHEBI:29991"/>
        <dbReference type="ChEBI" id="CHEBI:57966"/>
        <dbReference type="EC" id="4.1.1.11"/>
    </reaction>
</comment>
<keyword evidence="1 9" id="KW-0963">Cytoplasm</keyword>
<comment type="function">
    <text evidence="9">Catalyzes the pyruvoyl-dependent decarboxylation of aspartate to produce beta-alanine.</text>
</comment>
<keyword evidence="6 9" id="KW-0456">Lyase</keyword>
<dbReference type="GO" id="GO:0015940">
    <property type="term" value="P:pantothenate biosynthetic process"/>
    <property type="evidence" value="ECO:0007669"/>
    <property type="project" value="UniProtKB-UniRule"/>
</dbReference>
<dbReference type="InterPro" id="IPR003190">
    <property type="entry name" value="Asp_decarbox"/>
</dbReference>
<dbReference type="PIRSF" id="PIRSF006246">
    <property type="entry name" value="Asp_decarbox"/>
    <property type="match status" value="1"/>
</dbReference>
<comment type="PTM">
    <text evidence="9 12">Is synthesized initially as an inactive proenzyme, which is activated by self-cleavage at a specific serine bond to produce a beta-subunit with a hydroxyl group at its C-terminus and an alpha-subunit with a pyruvoyl group at its N-terminus.</text>
</comment>
<evidence type="ECO:0000256" key="11">
    <source>
        <dbReference type="PIRSR" id="PIRSR006246-2"/>
    </source>
</evidence>
<dbReference type="EC" id="4.1.1.11" evidence="9"/>
<evidence type="ECO:0000256" key="3">
    <source>
        <dbReference type="ARBA" id="ARBA00022793"/>
    </source>
</evidence>
<comment type="caution">
    <text evidence="14">The sequence shown here is derived from an EMBL/GenBank/DDBJ whole genome shotgun (WGS) entry which is preliminary data.</text>
</comment>
<dbReference type="InterPro" id="IPR009010">
    <property type="entry name" value="Asp_de-COase-like_dom_sf"/>
</dbReference>
<evidence type="ECO:0000256" key="9">
    <source>
        <dbReference type="HAMAP-Rule" id="MF_00446"/>
    </source>
</evidence>
<dbReference type="SUPFAM" id="SSF50692">
    <property type="entry name" value="ADC-like"/>
    <property type="match status" value="1"/>
</dbReference>
<comment type="cofactor">
    <cofactor evidence="9 10">
        <name>pyruvate</name>
        <dbReference type="ChEBI" id="CHEBI:15361"/>
    </cofactor>
    <text evidence="9 10">Binds 1 pyruvoyl group covalently per subunit.</text>
</comment>
<keyword evidence="2 9" id="KW-0566">Pantothenate biosynthesis</keyword>
<evidence type="ECO:0000256" key="12">
    <source>
        <dbReference type="PIRSR" id="PIRSR006246-3"/>
    </source>
</evidence>
<keyword evidence="3 9" id="KW-0210">Decarboxylase</keyword>
<dbReference type="Gene3D" id="2.40.40.20">
    <property type="match status" value="1"/>
</dbReference>
<evidence type="ECO:0000256" key="2">
    <source>
        <dbReference type="ARBA" id="ARBA00022655"/>
    </source>
</evidence>
<feature type="modified residue" description="Pyruvic acid (Ser)" evidence="9 12">
    <location>
        <position position="25"/>
    </location>
</feature>
<keyword evidence="15" id="KW-1185">Reference proteome</keyword>
<dbReference type="NCBIfam" id="TIGR00223">
    <property type="entry name" value="panD"/>
    <property type="match status" value="1"/>
</dbReference>
<dbReference type="EMBL" id="JACXLD010000009">
    <property type="protein sequence ID" value="MBD2860002.1"/>
    <property type="molecule type" value="Genomic_DNA"/>
</dbReference>
<evidence type="ECO:0000256" key="7">
    <source>
        <dbReference type="ARBA" id="ARBA00023270"/>
    </source>
</evidence>
<keyword evidence="5 9" id="KW-0865">Zymogen</keyword>
<name>A0A927C4S7_9GAMM</name>
<keyword evidence="4 9" id="KW-0068">Autocatalytic cleavage</keyword>
<dbReference type="PANTHER" id="PTHR21012">
    <property type="entry name" value="ASPARTATE 1-DECARBOXYLASE"/>
    <property type="match status" value="1"/>
</dbReference>
<dbReference type="GO" id="GO:0006523">
    <property type="term" value="P:alanine biosynthetic process"/>
    <property type="evidence" value="ECO:0007669"/>
    <property type="project" value="InterPro"/>
</dbReference>
<keyword evidence="7 9" id="KW-0704">Schiff base</keyword>
<evidence type="ECO:0000313" key="14">
    <source>
        <dbReference type="EMBL" id="MBD2860002.1"/>
    </source>
</evidence>
<evidence type="ECO:0000256" key="4">
    <source>
        <dbReference type="ARBA" id="ARBA00022813"/>
    </source>
</evidence>